<dbReference type="AlphaFoldDB" id="A0A9X6NDB2"/>
<organism evidence="3 4">
    <name type="scientific">Hypsibius exemplaris</name>
    <name type="common">Freshwater tardigrade</name>
    <dbReference type="NCBI Taxonomy" id="2072580"/>
    <lineage>
        <taxon>Eukaryota</taxon>
        <taxon>Metazoa</taxon>
        <taxon>Ecdysozoa</taxon>
        <taxon>Tardigrada</taxon>
        <taxon>Eutardigrada</taxon>
        <taxon>Parachela</taxon>
        <taxon>Hypsibioidea</taxon>
        <taxon>Hypsibiidae</taxon>
        <taxon>Hypsibius</taxon>
    </lineage>
</organism>
<protein>
    <recommendedName>
        <fullName evidence="2">C2H2-type domain-containing protein</fullName>
    </recommendedName>
</protein>
<evidence type="ECO:0000259" key="2">
    <source>
        <dbReference type="PROSITE" id="PS50157"/>
    </source>
</evidence>
<gene>
    <name evidence="3" type="ORF">BV898_16377</name>
</gene>
<dbReference type="GO" id="GO:0008270">
    <property type="term" value="F:zinc ion binding"/>
    <property type="evidence" value="ECO:0007669"/>
    <property type="project" value="UniProtKB-KW"/>
</dbReference>
<reference evidence="4" key="1">
    <citation type="submission" date="2017-01" db="EMBL/GenBank/DDBJ databases">
        <title>Comparative genomics of anhydrobiosis in the tardigrade Hypsibius dujardini.</title>
        <authorList>
            <person name="Yoshida Y."/>
            <person name="Koutsovoulos G."/>
            <person name="Laetsch D."/>
            <person name="Stevens L."/>
            <person name="Kumar S."/>
            <person name="Horikawa D."/>
            <person name="Ishino K."/>
            <person name="Komine S."/>
            <person name="Tomita M."/>
            <person name="Blaxter M."/>
            <person name="Arakawa K."/>
        </authorList>
    </citation>
    <scope>NUCLEOTIDE SEQUENCE [LARGE SCALE GENOMIC DNA]</scope>
    <source>
        <strain evidence="4">Z151</strain>
    </source>
</reference>
<evidence type="ECO:0000313" key="4">
    <source>
        <dbReference type="Proteomes" id="UP000192578"/>
    </source>
</evidence>
<keyword evidence="1" id="KW-0479">Metal-binding</keyword>
<dbReference type="Proteomes" id="UP000192578">
    <property type="component" value="Unassembled WGS sequence"/>
</dbReference>
<name>A0A9X6NDB2_HYPEX</name>
<dbReference type="PROSITE" id="PS00028">
    <property type="entry name" value="ZINC_FINGER_C2H2_1"/>
    <property type="match status" value="1"/>
</dbReference>
<dbReference type="PROSITE" id="PS50157">
    <property type="entry name" value="ZINC_FINGER_C2H2_2"/>
    <property type="match status" value="1"/>
</dbReference>
<comment type="caution">
    <text evidence="3">The sequence shown here is derived from an EMBL/GenBank/DDBJ whole genome shotgun (WGS) entry which is preliminary data.</text>
</comment>
<dbReference type="InterPro" id="IPR013087">
    <property type="entry name" value="Znf_C2H2_type"/>
</dbReference>
<sequence length="139" mass="15390">MNLPSECTPRPDVPTMPQVHLRLQDEAYVLKNEGAHEVSRDGISSVAMPLLSVSGLALVQLVPSTCSDACCSRRAFLLSAFTVREDFSDPNVKKHVAGVHTEVRLPCSHRHCGRHYKAQKDLKIHVKTAHRGKNFNPPT</sequence>
<evidence type="ECO:0000256" key="1">
    <source>
        <dbReference type="PROSITE-ProRule" id="PRU00042"/>
    </source>
</evidence>
<proteinExistence type="predicted"/>
<evidence type="ECO:0000313" key="3">
    <source>
        <dbReference type="EMBL" id="OWA51917.1"/>
    </source>
</evidence>
<keyword evidence="4" id="KW-1185">Reference proteome</keyword>
<accession>A0A9X6NDB2</accession>
<feature type="domain" description="C2H2-type" evidence="2">
    <location>
        <begin position="105"/>
        <end position="135"/>
    </location>
</feature>
<keyword evidence="1" id="KW-0862">Zinc</keyword>
<dbReference type="EMBL" id="MTYJ01000244">
    <property type="protein sequence ID" value="OWA51917.1"/>
    <property type="molecule type" value="Genomic_DNA"/>
</dbReference>
<keyword evidence="1" id="KW-0863">Zinc-finger</keyword>